<feature type="transmembrane region" description="Helical" evidence="7">
    <location>
        <begin position="106"/>
        <end position="125"/>
    </location>
</feature>
<evidence type="ECO:0000256" key="6">
    <source>
        <dbReference type="ARBA" id="ARBA00023136"/>
    </source>
</evidence>
<feature type="transmembrane region" description="Helical" evidence="7">
    <location>
        <begin position="184"/>
        <end position="207"/>
    </location>
</feature>
<gene>
    <name evidence="8" type="ORF">QE417_000018</name>
</gene>
<proteinExistence type="inferred from homology"/>
<protein>
    <submittedName>
        <fullName evidence="8">Phosphatidylglycerol:prolipoprotein diacylglycerol transferase</fullName>
        <ecNumber evidence="8">2.5.1.145</ecNumber>
    </submittedName>
</protein>
<dbReference type="EMBL" id="JAVLVU010000001">
    <property type="protein sequence ID" value="MDT3400946.1"/>
    <property type="molecule type" value="Genomic_DNA"/>
</dbReference>
<evidence type="ECO:0000256" key="4">
    <source>
        <dbReference type="ARBA" id="ARBA00022692"/>
    </source>
</evidence>
<dbReference type="Pfam" id="PF01790">
    <property type="entry name" value="LGT"/>
    <property type="match status" value="1"/>
</dbReference>
<dbReference type="PANTHER" id="PTHR30589">
    <property type="entry name" value="PROLIPOPROTEIN DIACYLGLYCERYL TRANSFERASE"/>
    <property type="match status" value="1"/>
</dbReference>
<keyword evidence="3 8" id="KW-0808">Transferase</keyword>
<dbReference type="EC" id="2.5.1.145" evidence="8"/>
<dbReference type="RefSeq" id="WP_311946676.1">
    <property type="nucleotide sequence ID" value="NZ_JAVLVU010000001.1"/>
</dbReference>
<evidence type="ECO:0000256" key="2">
    <source>
        <dbReference type="ARBA" id="ARBA00022475"/>
    </source>
</evidence>
<comment type="similarity">
    <text evidence="1">Belongs to the Lgt family.</text>
</comment>
<organism evidence="8 9">
    <name type="scientific">Mucilaginibacter terrae</name>
    <dbReference type="NCBI Taxonomy" id="1955052"/>
    <lineage>
        <taxon>Bacteria</taxon>
        <taxon>Pseudomonadati</taxon>
        <taxon>Bacteroidota</taxon>
        <taxon>Sphingobacteriia</taxon>
        <taxon>Sphingobacteriales</taxon>
        <taxon>Sphingobacteriaceae</taxon>
        <taxon>Mucilaginibacter</taxon>
    </lineage>
</organism>
<accession>A0ABU3GN27</accession>
<evidence type="ECO:0000313" key="9">
    <source>
        <dbReference type="Proteomes" id="UP001258315"/>
    </source>
</evidence>
<name>A0ABU3GN27_9SPHI</name>
<dbReference type="InterPro" id="IPR001640">
    <property type="entry name" value="Lgt"/>
</dbReference>
<evidence type="ECO:0000256" key="7">
    <source>
        <dbReference type="SAM" id="Phobius"/>
    </source>
</evidence>
<sequence length="390" mass="43261">MFPSISDLINYLTGWHLPTLPIQTFGFFVAMAFMAAYWAFVQEFKRKEALGYVLPMQKTITVGEPASVGELVGNAIFGFIIGYKLLDVILNYKLMVEDTQGFLLSGRGNLLGGIIGAASIAYWAYYEKKKEQLAEPVTKQVLVHAHELMGNILVWAAVFGFAGAKLFNALENWDEFMADPVGMLIGFSGLTFYGGLICGGAAVLYIAQKNGVKPFTMLDIGGPGMMLAYGVGRIGCQMAGDGDWGIPNTAPKPGWFSWAPDWMWSFKYPHNVNMADHDNRIADCVGRYCYELKLPVYPTPFYECVACILLFLVLWSIRSRIKAPGVMFGIYLILAGVERFFVELIRVNTKYHLFGISFTQAEMISLFMVIGGVALIITGRSKYKTQFANG</sequence>
<keyword evidence="4 7" id="KW-0812">Transmembrane</keyword>
<comment type="caution">
    <text evidence="8">The sequence shown here is derived from an EMBL/GenBank/DDBJ whole genome shotgun (WGS) entry which is preliminary data.</text>
</comment>
<keyword evidence="6 7" id="KW-0472">Membrane</keyword>
<evidence type="ECO:0000256" key="5">
    <source>
        <dbReference type="ARBA" id="ARBA00022989"/>
    </source>
</evidence>
<keyword evidence="5 7" id="KW-1133">Transmembrane helix</keyword>
<feature type="transmembrane region" description="Helical" evidence="7">
    <location>
        <begin position="300"/>
        <end position="317"/>
    </location>
</feature>
<keyword evidence="2" id="KW-1003">Cell membrane</keyword>
<evidence type="ECO:0000256" key="1">
    <source>
        <dbReference type="ARBA" id="ARBA00007150"/>
    </source>
</evidence>
<dbReference type="Proteomes" id="UP001258315">
    <property type="component" value="Unassembled WGS sequence"/>
</dbReference>
<feature type="transmembrane region" description="Helical" evidence="7">
    <location>
        <begin position="353"/>
        <end position="377"/>
    </location>
</feature>
<feature type="transmembrane region" description="Helical" evidence="7">
    <location>
        <begin position="20"/>
        <end position="41"/>
    </location>
</feature>
<dbReference type="GO" id="GO:0008961">
    <property type="term" value="F:phosphatidylglycerol-prolipoprotein diacylglyceryl transferase activity"/>
    <property type="evidence" value="ECO:0007669"/>
    <property type="project" value="UniProtKB-EC"/>
</dbReference>
<feature type="transmembrane region" description="Helical" evidence="7">
    <location>
        <begin position="62"/>
        <end position="86"/>
    </location>
</feature>
<dbReference type="PANTHER" id="PTHR30589:SF0">
    <property type="entry name" value="PHOSPHATIDYLGLYCEROL--PROLIPOPROTEIN DIACYLGLYCERYL TRANSFERASE"/>
    <property type="match status" value="1"/>
</dbReference>
<feature type="transmembrane region" description="Helical" evidence="7">
    <location>
        <begin position="323"/>
        <end position="341"/>
    </location>
</feature>
<reference evidence="9" key="1">
    <citation type="submission" date="2023-07" db="EMBL/GenBank/DDBJ databases">
        <title>Functional and genomic diversity of the sorghum phyllosphere microbiome.</title>
        <authorList>
            <person name="Shade A."/>
        </authorList>
    </citation>
    <scope>NUCLEOTIDE SEQUENCE [LARGE SCALE GENOMIC DNA]</scope>
    <source>
        <strain evidence="9">SORGH_AS_0422</strain>
    </source>
</reference>
<keyword evidence="9" id="KW-1185">Reference proteome</keyword>
<evidence type="ECO:0000256" key="3">
    <source>
        <dbReference type="ARBA" id="ARBA00022679"/>
    </source>
</evidence>
<feature type="transmembrane region" description="Helical" evidence="7">
    <location>
        <begin position="145"/>
        <end position="164"/>
    </location>
</feature>
<evidence type="ECO:0000313" key="8">
    <source>
        <dbReference type="EMBL" id="MDT3400946.1"/>
    </source>
</evidence>